<protein>
    <submittedName>
        <fullName evidence="1">Uncharacterized protein</fullName>
    </submittedName>
</protein>
<evidence type="ECO:0000313" key="2">
    <source>
        <dbReference type="Proteomes" id="UP000784294"/>
    </source>
</evidence>
<keyword evidence="2" id="KW-1185">Reference proteome</keyword>
<comment type="caution">
    <text evidence="1">The sequence shown here is derived from an EMBL/GenBank/DDBJ whole genome shotgun (WGS) entry which is preliminary data.</text>
</comment>
<evidence type="ECO:0000313" key="1">
    <source>
        <dbReference type="EMBL" id="VEL30781.1"/>
    </source>
</evidence>
<sequence>MGNNLMIRNTDLAVVSREFGEAVIIVSSSMPLATSSMSNQIIESSSEFPITKAVSGLYPPTFLTQEGRLARSSRIVGFIKQTQSVNRRQPSAEL</sequence>
<dbReference type="EMBL" id="CAAALY010115496">
    <property type="protein sequence ID" value="VEL30781.1"/>
    <property type="molecule type" value="Genomic_DNA"/>
</dbReference>
<gene>
    <name evidence="1" type="ORF">PXEA_LOCUS24221</name>
</gene>
<dbReference type="AlphaFoldDB" id="A0A3S5AS98"/>
<accession>A0A3S5AS98</accession>
<proteinExistence type="predicted"/>
<dbReference type="Proteomes" id="UP000784294">
    <property type="component" value="Unassembled WGS sequence"/>
</dbReference>
<reference evidence="1" key="1">
    <citation type="submission" date="2018-11" db="EMBL/GenBank/DDBJ databases">
        <authorList>
            <consortium name="Pathogen Informatics"/>
        </authorList>
    </citation>
    <scope>NUCLEOTIDE SEQUENCE</scope>
</reference>
<name>A0A3S5AS98_9PLAT</name>
<organism evidence="1 2">
    <name type="scientific">Protopolystoma xenopodis</name>
    <dbReference type="NCBI Taxonomy" id="117903"/>
    <lineage>
        <taxon>Eukaryota</taxon>
        <taxon>Metazoa</taxon>
        <taxon>Spiralia</taxon>
        <taxon>Lophotrochozoa</taxon>
        <taxon>Platyhelminthes</taxon>
        <taxon>Monogenea</taxon>
        <taxon>Polyopisthocotylea</taxon>
        <taxon>Polystomatidea</taxon>
        <taxon>Polystomatidae</taxon>
        <taxon>Protopolystoma</taxon>
    </lineage>
</organism>